<reference evidence="2 3" key="1">
    <citation type="submission" date="2016-11" db="EMBL/GenBank/DDBJ databases">
        <title>Study of marine rhodopsin-containing bacteria.</title>
        <authorList>
            <person name="Yoshizawa S."/>
            <person name="Kumagai Y."/>
            <person name="Kogure K."/>
        </authorList>
    </citation>
    <scope>NUCLEOTIDE SEQUENCE [LARGE SCALE GENOMIC DNA]</scope>
    <source>
        <strain evidence="2 3">SAORIC-28</strain>
    </source>
</reference>
<organism evidence="2 3">
    <name type="scientific">Rubrivirga marina</name>
    <dbReference type="NCBI Taxonomy" id="1196024"/>
    <lineage>
        <taxon>Bacteria</taxon>
        <taxon>Pseudomonadati</taxon>
        <taxon>Rhodothermota</taxon>
        <taxon>Rhodothermia</taxon>
        <taxon>Rhodothermales</taxon>
        <taxon>Rubricoccaceae</taxon>
        <taxon>Rubrivirga</taxon>
    </lineage>
</organism>
<accession>A0A271IXG7</accession>
<dbReference type="EMBL" id="MQWD01000001">
    <property type="protein sequence ID" value="PAP75951.1"/>
    <property type="molecule type" value="Genomic_DNA"/>
</dbReference>
<dbReference type="InterPro" id="IPR027417">
    <property type="entry name" value="P-loop_NTPase"/>
</dbReference>
<name>A0A271IXG7_9BACT</name>
<keyword evidence="3" id="KW-1185">Reference proteome</keyword>
<evidence type="ECO:0000313" key="2">
    <source>
        <dbReference type="EMBL" id="PAP75951.1"/>
    </source>
</evidence>
<dbReference type="Proteomes" id="UP000216339">
    <property type="component" value="Unassembled WGS sequence"/>
</dbReference>
<sequence>MIRHKKRPYMLINGVRMVHTGVVHDRTRIVIEGYPRCGNTFATVAFQLAQGTPVEAAHHLHAEAQIVGAAAAGIPTILLIRDPEEAVVSNARSFGYPLKTALRDYVLFYRRVLPYREHVVVADFQDVTSDFGAVVGAVNARFGTDFAPFDHTDAEVQRCFAVIDEFYRRTAPEPGRTVARPSGQRQVGKDVLRTAFNLPSHRALRDEAYRLYHALVQAPASLSVASRGDGAAGRVAWAMTRRSPPRGSAAPGHRTAPPHPDQ</sequence>
<evidence type="ECO:0000313" key="3">
    <source>
        <dbReference type="Proteomes" id="UP000216339"/>
    </source>
</evidence>
<feature type="region of interest" description="Disordered" evidence="1">
    <location>
        <begin position="239"/>
        <end position="262"/>
    </location>
</feature>
<proteinExistence type="predicted"/>
<evidence type="ECO:0000256" key="1">
    <source>
        <dbReference type="SAM" id="MobiDB-lite"/>
    </source>
</evidence>
<comment type="caution">
    <text evidence="2">The sequence shown here is derived from an EMBL/GenBank/DDBJ whole genome shotgun (WGS) entry which is preliminary data.</text>
</comment>
<protein>
    <recommendedName>
        <fullName evidence="4">Sulfotransferase domain-containing protein</fullName>
    </recommendedName>
</protein>
<evidence type="ECO:0008006" key="4">
    <source>
        <dbReference type="Google" id="ProtNLM"/>
    </source>
</evidence>
<gene>
    <name evidence="2" type="ORF">BSZ37_05605</name>
</gene>
<dbReference type="AlphaFoldDB" id="A0A271IXG7"/>
<dbReference type="SUPFAM" id="SSF52540">
    <property type="entry name" value="P-loop containing nucleoside triphosphate hydrolases"/>
    <property type="match status" value="1"/>
</dbReference>